<dbReference type="Pfam" id="PF04816">
    <property type="entry name" value="TrmK"/>
    <property type="match status" value="1"/>
</dbReference>
<dbReference type="CDD" id="cd02440">
    <property type="entry name" value="AdoMet_MTases"/>
    <property type="match status" value="1"/>
</dbReference>
<dbReference type="InterPro" id="IPR006901">
    <property type="entry name" value="TrmK"/>
</dbReference>
<dbReference type="Proteomes" id="UP001596143">
    <property type="component" value="Unassembled WGS sequence"/>
</dbReference>
<dbReference type="InterPro" id="IPR029063">
    <property type="entry name" value="SAM-dependent_MTases_sf"/>
</dbReference>
<protein>
    <submittedName>
        <fullName evidence="1">tRNA (Adenine(22)-N(1))-methyltransferase</fullName>
    </submittedName>
</protein>
<dbReference type="PIRSF" id="PIRSF018637">
    <property type="entry name" value="TrmK"/>
    <property type="match status" value="1"/>
</dbReference>
<dbReference type="Gene3D" id="3.40.50.150">
    <property type="entry name" value="Vaccinia Virus protein VP39"/>
    <property type="match status" value="1"/>
</dbReference>
<gene>
    <name evidence="1" type="ORF">ACFPTR_12770</name>
</gene>
<reference evidence="2" key="1">
    <citation type="journal article" date="2019" name="Int. J. Syst. Evol. Microbiol.">
        <title>The Global Catalogue of Microorganisms (GCM) 10K type strain sequencing project: providing services to taxonomists for standard genome sequencing and annotation.</title>
        <authorList>
            <consortium name="The Broad Institute Genomics Platform"/>
            <consortium name="The Broad Institute Genome Sequencing Center for Infectious Disease"/>
            <person name="Wu L."/>
            <person name="Ma J."/>
        </authorList>
    </citation>
    <scope>NUCLEOTIDE SEQUENCE [LARGE SCALE GENOMIC DNA]</scope>
    <source>
        <strain evidence="2">CGMCC 1.15790</strain>
    </source>
</reference>
<name>A0ABW0UA48_9BACI</name>
<organism evidence="1 2">
    <name type="scientific">Aliibacillus thermotolerans</name>
    <dbReference type="NCBI Taxonomy" id="1834418"/>
    <lineage>
        <taxon>Bacteria</taxon>
        <taxon>Bacillati</taxon>
        <taxon>Bacillota</taxon>
        <taxon>Bacilli</taxon>
        <taxon>Bacillales</taxon>
        <taxon>Bacillaceae</taxon>
        <taxon>Aliibacillus</taxon>
    </lineage>
</organism>
<keyword evidence="2" id="KW-1185">Reference proteome</keyword>
<dbReference type="RefSeq" id="WP_270898115.1">
    <property type="nucleotide sequence ID" value="NZ_JBHSPF010000068.1"/>
</dbReference>
<sequence>MKKNSLSKRLLTIANEIKQAHSLLDIGTDHGYLPIHLVQSGKIKQAIAADINEGPLTRARENIAKANLTTRIQTRMGNGFSVLEEGETVDVVVIAGMGGALITDILQQGVEAQERAKVERFVLQPNVGSAIVRQWLFEHGWQLMNEHLVEEDERIYEILTAKRGDAQYPYRVNGVDVEAGFLFGPWLMKERSSLFKKKWRSEQQKWEQILAQLHEATESVENVNRKAHYEKKLGLLKEVLNDETG</sequence>
<dbReference type="PANTHER" id="PTHR38451:SF1">
    <property type="entry name" value="TRNA (ADENINE(22)-N(1))-METHYLTRANSFERASE"/>
    <property type="match status" value="1"/>
</dbReference>
<proteinExistence type="predicted"/>
<dbReference type="SUPFAM" id="SSF53335">
    <property type="entry name" value="S-adenosyl-L-methionine-dependent methyltransferases"/>
    <property type="match status" value="1"/>
</dbReference>
<dbReference type="Gene3D" id="1.10.287.1890">
    <property type="match status" value="1"/>
</dbReference>
<evidence type="ECO:0000313" key="2">
    <source>
        <dbReference type="Proteomes" id="UP001596143"/>
    </source>
</evidence>
<accession>A0ABW0UA48</accession>
<evidence type="ECO:0000313" key="1">
    <source>
        <dbReference type="EMBL" id="MFC5629720.1"/>
    </source>
</evidence>
<dbReference type="EMBL" id="JBHSPF010000068">
    <property type="protein sequence ID" value="MFC5629720.1"/>
    <property type="molecule type" value="Genomic_DNA"/>
</dbReference>
<dbReference type="PANTHER" id="PTHR38451">
    <property type="entry name" value="TRNA (ADENINE(22)-N(1))-METHYLTRANSFERASE"/>
    <property type="match status" value="1"/>
</dbReference>
<comment type="caution">
    <text evidence="1">The sequence shown here is derived from an EMBL/GenBank/DDBJ whole genome shotgun (WGS) entry which is preliminary data.</text>
</comment>